<dbReference type="InterPro" id="IPR006680">
    <property type="entry name" value="Amidohydro-rel"/>
</dbReference>
<gene>
    <name evidence="3" type="ORF">Pta02_71010</name>
</gene>
<name>A0A8J3WXR4_9ACTN</name>
<feature type="domain" description="Amidohydrolase-related" evidence="2">
    <location>
        <begin position="255"/>
        <end position="419"/>
    </location>
</feature>
<accession>A0A8J3WXR4</accession>
<feature type="region of interest" description="Disordered" evidence="1">
    <location>
        <begin position="167"/>
        <end position="191"/>
    </location>
</feature>
<evidence type="ECO:0000313" key="4">
    <source>
        <dbReference type="Proteomes" id="UP000634476"/>
    </source>
</evidence>
<dbReference type="PANTHER" id="PTHR43383:SF2">
    <property type="entry name" value="AMIDOHYDROLASE 2 FAMILY PROTEIN"/>
    <property type="match status" value="1"/>
</dbReference>
<dbReference type="InterPro" id="IPR032466">
    <property type="entry name" value="Metal_Hydrolase"/>
</dbReference>
<dbReference type="Gene3D" id="3.20.20.140">
    <property type="entry name" value="Metal-dependent hydrolases"/>
    <property type="match status" value="1"/>
</dbReference>
<dbReference type="Pfam" id="PF04909">
    <property type="entry name" value="Amidohydro_2"/>
    <property type="match status" value="1"/>
</dbReference>
<proteinExistence type="predicted"/>
<evidence type="ECO:0000256" key="1">
    <source>
        <dbReference type="SAM" id="MobiDB-lite"/>
    </source>
</evidence>
<protein>
    <submittedName>
        <fullName evidence="3">Amidohydrolase</fullName>
    </submittedName>
</protein>
<dbReference type="AlphaFoldDB" id="A0A8J3WXR4"/>
<evidence type="ECO:0000259" key="2">
    <source>
        <dbReference type="Pfam" id="PF04909"/>
    </source>
</evidence>
<sequence length="421" mass="44994">MPRPELLPAVAGLRLVDHHCHGVVPEDLPRPAFEALLTEAGGSSPLGGSLFDTQVGFAVRRWCAPLLDLPRHAEPEEYLARRAELGHAEVTRRLLAAAGLGGLCVDTGYTPRPLLSPAGLARAAGAPAYEIVRLERLAEEVAESGVCAGDFAGRVRERLAELSYAGNGHGRRVGTRHPESGHEGRAGMQHVRSGHPAGLARTGDGRVVGAKSVAAYRAGLALAPERPGHRDLTAAVDRWFSGMRPGVPARLAQEVLHRFLVYAALDLGLPVQFHVGYGDADVHLSRANPVLLTDLLRATAPAGVPIILLHNYPYHREAGYLAQVFPHVFADVSLATHNLGRRAGALLAEVLELAPFGKLLYASDAFGLPELYHLGAVLFRHALSGLLRAGLEEDSWTERDAARIAGMVGSGNARRVYRLPA</sequence>
<dbReference type="PANTHER" id="PTHR43383">
    <property type="entry name" value="NODULIN 6"/>
    <property type="match status" value="1"/>
</dbReference>
<comment type="caution">
    <text evidence="3">The sequence shown here is derived from an EMBL/GenBank/DDBJ whole genome shotgun (WGS) entry which is preliminary data.</text>
</comment>
<dbReference type="RefSeq" id="WP_203879327.1">
    <property type="nucleotide sequence ID" value="NZ_BOOK01000062.1"/>
</dbReference>
<dbReference type="EMBL" id="BOOK01000062">
    <property type="protein sequence ID" value="GII05093.1"/>
    <property type="molecule type" value="Genomic_DNA"/>
</dbReference>
<reference evidence="3" key="1">
    <citation type="submission" date="2021-01" db="EMBL/GenBank/DDBJ databases">
        <title>Whole genome shotgun sequence of Planobispora takensis NBRC 109077.</title>
        <authorList>
            <person name="Komaki H."/>
            <person name="Tamura T."/>
        </authorList>
    </citation>
    <scope>NUCLEOTIDE SEQUENCE</scope>
    <source>
        <strain evidence="3">NBRC 109077</strain>
    </source>
</reference>
<dbReference type="SUPFAM" id="SSF51556">
    <property type="entry name" value="Metallo-dependent hydrolases"/>
    <property type="match status" value="1"/>
</dbReference>
<organism evidence="3 4">
    <name type="scientific">Planobispora takensis</name>
    <dbReference type="NCBI Taxonomy" id="1367882"/>
    <lineage>
        <taxon>Bacteria</taxon>
        <taxon>Bacillati</taxon>
        <taxon>Actinomycetota</taxon>
        <taxon>Actinomycetes</taxon>
        <taxon>Streptosporangiales</taxon>
        <taxon>Streptosporangiaceae</taxon>
        <taxon>Planobispora</taxon>
    </lineage>
</organism>
<keyword evidence="4" id="KW-1185">Reference proteome</keyword>
<evidence type="ECO:0000313" key="3">
    <source>
        <dbReference type="EMBL" id="GII05093.1"/>
    </source>
</evidence>
<dbReference type="GO" id="GO:0016787">
    <property type="term" value="F:hydrolase activity"/>
    <property type="evidence" value="ECO:0007669"/>
    <property type="project" value="InterPro"/>
</dbReference>
<dbReference type="Proteomes" id="UP000634476">
    <property type="component" value="Unassembled WGS sequence"/>
</dbReference>
<feature type="compositionally biased region" description="Basic and acidic residues" evidence="1">
    <location>
        <begin position="176"/>
        <end position="185"/>
    </location>
</feature>